<name>A0A010ZRQ5_9ACTN</name>
<comment type="caution">
    <text evidence="2">The sequence shown here is derived from an EMBL/GenBank/DDBJ whole genome shotgun (WGS) entry which is preliminary data.</text>
</comment>
<gene>
    <name evidence="2" type="ORF">CryarDRAFT_2419</name>
</gene>
<dbReference type="OrthoDB" id="9888282at2"/>
<protein>
    <submittedName>
        <fullName evidence="2">Uncharacterized protein</fullName>
    </submittedName>
</protein>
<feature type="compositionally biased region" description="Polar residues" evidence="1">
    <location>
        <begin position="33"/>
        <end position="43"/>
    </location>
</feature>
<dbReference type="EMBL" id="JFBT01000001">
    <property type="protein sequence ID" value="EXG81309.1"/>
    <property type="molecule type" value="Genomic_DNA"/>
</dbReference>
<reference evidence="2 3" key="1">
    <citation type="submission" date="2013-07" db="EMBL/GenBank/DDBJ databases">
        <authorList>
            <consortium name="DOE Joint Genome Institute"/>
            <person name="Eisen J."/>
            <person name="Huntemann M."/>
            <person name="Han J."/>
            <person name="Chen A."/>
            <person name="Kyrpides N."/>
            <person name="Mavromatis K."/>
            <person name="Markowitz V."/>
            <person name="Palaniappan K."/>
            <person name="Ivanova N."/>
            <person name="Schaumberg A."/>
            <person name="Pati A."/>
            <person name="Liolios K."/>
            <person name="Nordberg H.P."/>
            <person name="Cantor M.N."/>
            <person name="Hua S.X."/>
            <person name="Woyke T."/>
        </authorList>
    </citation>
    <scope>NUCLEOTIDE SEQUENCE [LARGE SCALE GENOMIC DNA]</scope>
    <source>
        <strain evidence="2 3">DSM 44712</strain>
    </source>
</reference>
<dbReference type="AlphaFoldDB" id="A0A010ZRQ5"/>
<evidence type="ECO:0000256" key="1">
    <source>
        <dbReference type="SAM" id="MobiDB-lite"/>
    </source>
</evidence>
<proteinExistence type="predicted"/>
<dbReference type="RefSeq" id="WP_157017600.1">
    <property type="nucleotide sequence ID" value="NZ_KK073874.1"/>
</dbReference>
<evidence type="ECO:0000313" key="2">
    <source>
        <dbReference type="EMBL" id="EXG81309.1"/>
    </source>
</evidence>
<evidence type="ECO:0000313" key="3">
    <source>
        <dbReference type="Proteomes" id="UP000021053"/>
    </source>
</evidence>
<feature type="region of interest" description="Disordered" evidence="1">
    <location>
        <begin position="32"/>
        <end position="61"/>
    </location>
</feature>
<organism evidence="2 3">
    <name type="scientific">Cryptosporangium arvum DSM 44712</name>
    <dbReference type="NCBI Taxonomy" id="927661"/>
    <lineage>
        <taxon>Bacteria</taxon>
        <taxon>Bacillati</taxon>
        <taxon>Actinomycetota</taxon>
        <taxon>Actinomycetes</taxon>
        <taxon>Cryptosporangiales</taxon>
        <taxon>Cryptosporangiaceae</taxon>
        <taxon>Cryptosporangium</taxon>
    </lineage>
</organism>
<sequence length="61" mass="6493">MSIERRLPSKVAGEPLEPGKVRAKIVGLETFRETGSLQATTSPAPEPPPDMGNAESANYRG</sequence>
<keyword evidence="3" id="KW-1185">Reference proteome</keyword>
<dbReference type="HOGENOM" id="CLU_2914762_0_0_11"/>
<dbReference type="Proteomes" id="UP000021053">
    <property type="component" value="Unassembled WGS sequence"/>
</dbReference>
<accession>A0A010ZRQ5</accession>